<evidence type="ECO:0000313" key="1">
    <source>
        <dbReference type="EMBL" id="PFX25933.1"/>
    </source>
</evidence>
<evidence type="ECO:0000313" key="2">
    <source>
        <dbReference type="Proteomes" id="UP000225706"/>
    </source>
</evidence>
<gene>
    <name evidence="1" type="primary">Mei1</name>
    <name evidence="1" type="ORF">AWC38_SpisGene9395</name>
</gene>
<dbReference type="EMBL" id="LSMT01000138">
    <property type="protein sequence ID" value="PFX25933.1"/>
    <property type="molecule type" value="Genomic_DNA"/>
</dbReference>
<dbReference type="Gene3D" id="1.25.10.10">
    <property type="entry name" value="Leucine-rich Repeat Variant"/>
    <property type="match status" value="1"/>
</dbReference>
<name>A0A2B4SA75_STYPI</name>
<sequence length="1279" mass="144324">MELTENSLSFFTLNHTKHDSQWRMTGRDVTLVCVACLVEILESPNVLHLRKRKALQEIVFLLSNNQNLLELLCRNTRIVSHLCNTVMDMLSLENELLMSTAAEALDIITVKLRSEKLVEKVMETLENQVLRLNNFKKSYPFVLALGRLFKSIPDLCQVFAKNSSSLLEYLISNIVFPEESIKVAFLFVLAQVCSNEEALKELNFQIREKIYRQTCAVINCSVSLDTQVNALGVLKLFATQPDVIISVLKLPIEGKCDELESLKKLMLSQNEAIQTGAIQFITQILRNDREEKYFTGAILRSGIGEMLLEDLECSNDMIVASVFCCLDHIVRAEVFFTEGYSVYGIESVIIGVSKAIKFKNPEIIKQAIRVLSLILSLQSSNVQLFPNEELYRKCADVLHQSLKSADHRVTTQAASAVVPFLNINHFPSLMSFDAVVPLVLTVISQVEKFMKPREHFRNIPKGAFEALLGALWEVIKKALQFVQEFRTGKPSYATLLTRNESTIANENERLEQFLDSLWKAIDQTCVPALMLNYESIECPAVFENFFEILSLSVSSLNTYRDVFAKKLASSSFVRLSLEIRDKFCRSPGIKELKDVSAHFLTDLCLALADCCDTTQLKEVIQISNIAGIHSLNTCLNLLTQCSVRQSATTEITDIFLFNSQCACIELIYVALAHGDKMVSTGNLATSLHKYIMLLSDVSILPRVTQKHLLYLWIASYSRLSTLTLSANVMESMEVAQKIIEQHLMNLTPNEFESIHIHEVLFLSWIFSREPLARALGRQALIFFLTNEETKNCSTDEELQQLLTTNDRCFQAFVSLVDHDMEAIVSRVGIIVEALMSEKSKSSPTKLSAPHLNSKAIQLTSIFHKIFLSHKYHPLKDHCIFAMLKVMTAVQMHINLAFDVKFLYHVINLLTSSDDGQRFAVCAINYLNVLLAWDMNRENHRVAAVLLSNKPFYSFVEHIVNAKLVNSPQPRRDSVKDVKLLASTLVLISSLAVSQTLPQQSARHVFILGKKCMISLANEGQNILRLSAVVFWDALFKTSRELENPVLVLTNGNEPSLVKLSEEDHLVLLVYLQNSLIHDSETVRQCAVKCLTSFLSYVPNASDFACNPWNRIVFESQLCVLSVNVLTPSLLLFCLLVLQYAPSKNFLDDVLQDAVKSILCKIPSIPCSDQDQSWHCVKFLAQVLSDKDIVTSENQKCALLNWLTALKETVMGNEKRSSSNEPLSTETEHSDEREVRFYKIDDVIFSKALLKPPAVLDNDLLKEVFLLLNSKGNEKDDTTN</sequence>
<protein>
    <submittedName>
        <fullName evidence="1">Meiosis inhibitor protein 1</fullName>
    </submittedName>
</protein>
<dbReference type="AlphaFoldDB" id="A0A2B4SA75"/>
<dbReference type="GO" id="GO:0007127">
    <property type="term" value="P:meiosis I"/>
    <property type="evidence" value="ECO:0007669"/>
    <property type="project" value="TreeGrafter"/>
</dbReference>
<dbReference type="OrthoDB" id="10015792at2759"/>
<accession>A0A2B4SA75</accession>
<reference evidence="2" key="1">
    <citation type="journal article" date="2017" name="bioRxiv">
        <title>Comparative analysis of the genomes of Stylophora pistillata and Acropora digitifera provides evidence for extensive differences between species of corals.</title>
        <authorList>
            <person name="Voolstra C.R."/>
            <person name="Li Y."/>
            <person name="Liew Y.J."/>
            <person name="Baumgarten S."/>
            <person name="Zoccola D."/>
            <person name="Flot J.-F."/>
            <person name="Tambutte S."/>
            <person name="Allemand D."/>
            <person name="Aranda M."/>
        </authorList>
    </citation>
    <scope>NUCLEOTIDE SEQUENCE [LARGE SCALE GENOMIC DNA]</scope>
</reference>
<proteinExistence type="predicted"/>
<dbReference type="InterPro" id="IPR016024">
    <property type="entry name" value="ARM-type_fold"/>
</dbReference>
<dbReference type="STRING" id="50429.A0A2B4SA75"/>
<comment type="caution">
    <text evidence="1">The sequence shown here is derived from an EMBL/GenBank/DDBJ whole genome shotgun (WGS) entry which is preliminary data.</text>
</comment>
<organism evidence="1 2">
    <name type="scientific">Stylophora pistillata</name>
    <name type="common">Smooth cauliflower coral</name>
    <dbReference type="NCBI Taxonomy" id="50429"/>
    <lineage>
        <taxon>Eukaryota</taxon>
        <taxon>Metazoa</taxon>
        <taxon>Cnidaria</taxon>
        <taxon>Anthozoa</taxon>
        <taxon>Hexacorallia</taxon>
        <taxon>Scleractinia</taxon>
        <taxon>Astrocoeniina</taxon>
        <taxon>Pocilloporidae</taxon>
        <taxon>Stylophora</taxon>
    </lineage>
</organism>
<keyword evidence="2" id="KW-1185">Reference proteome</keyword>
<dbReference type="PANTHER" id="PTHR12044">
    <property type="entry name" value="BCL2 INTERACTING MEDIATOR OF CELL DEATH"/>
    <property type="match status" value="1"/>
</dbReference>
<dbReference type="SUPFAM" id="SSF48371">
    <property type="entry name" value="ARM repeat"/>
    <property type="match status" value="2"/>
</dbReference>
<dbReference type="InterPro" id="IPR052133">
    <property type="entry name" value="Immune_Signaling-Apoptosis_Reg"/>
</dbReference>
<dbReference type="PANTHER" id="PTHR12044:SF14">
    <property type="entry name" value="MEIOTIC DOUBLE-STRANDED BREAK FORMATION PROTEIN 1"/>
    <property type="match status" value="1"/>
</dbReference>
<dbReference type="InterPro" id="IPR011989">
    <property type="entry name" value="ARM-like"/>
</dbReference>
<dbReference type="Proteomes" id="UP000225706">
    <property type="component" value="Unassembled WGS sequence"/>
</dbReference>